<protein>
    <submittedName>
        <fullName evidence="2">Glycosyltransferase family 2 protein</fullName>
    </submittedName>
</protein>
<feature type="domain" description="Glycosyltransferase 2-like" evidence="1">
    <location>
        <begin position="3"/>
        <end position="137"/>
    </location>
</feature>
<gene>
    <name evidence="2" type="ORF">EHR01_05635</name>
</gene>
<name>A0ABY2P456_9LEPT</name>
<dbReference type="Proteomes" id="UP000297940">
    <property type="component" value="Unassembled WGS sequence"/>
</dbReference>
<dbReference type="Gene3D" id="3.90.550.10">
    <property type="entry name" value="Spore Coat Polysaccharide Biosynthesis Protein SpsA, Chain A"/>
    <property type="match status" value="1"/>
</dbReference>
<accession>A0ABY2P456</accession>
<evidence type="ECO:0000313" key="3">
    <source>
        <dbReference type="Proteomes" id="UP000297940"/>
    </source>
</evidence>
<keyword evidence="3" id="KW-1185">Reference proteome</keyword>
<reference evidence="3" key="1">
    <citation type="journal article" date="2019" name="PLoS Negl. Trop. Dis.">
        <title>Revisiting the worldwide diversity of Leptospira species in the environment.</title>
        <authorList>
            <person name="Vincent A.T."/>
            <person name="Schiettekatte O."/>
            <person name="Bourhy P."/>
            <person name="Veyrier F.J."/>
            <person name="Picardeau M."/>
        </authorList>
    </citation>
    <scope>NUCLEOTIDE SEQUENCE [LARGE SCALE GENOMIC DNA]</scope>
    <source>
        <strain evidence="3">201601298</strain>
    </source>
</reference>
<evidence type="ECO:0000259" key="1">
    <source>
        <dbReference type="Pfam" id="PF00535"/>
    </source>
</evidence>
<dbReference type="InterPro" id="IPR029044">
    <property type="entry name" value="Nucleotide-diphossugar_trans"/>
</dbReference>
<dbReference type="RefSeq" id="WP_135693686.1">
    <property type="nucleotide sequence ID" value="NZ_RQHK01000002.1"/>
</dbReference>
<comment type="caution">
    <text evidence="2">The sequence shown here is derived from an EMBL/GenBank/DDBJ whole genome shotgun (WGS) entry which is preliminary data.</text>
</comment>
<sequence length="344" mass="39129">MISYIITTFNRGEKVLKTIQSILRQIPNQDEVEIVVVDGGSKDNTCKLVQDLADKVSNVRLIIEKAPGVMPSRHAGAKLAKGNILVYIEDDVQVSETHVKAIKEIFSDNQNQIATGPCEPDYLSTDFPIWYQSMWSTVSSIPNSKVNGWFSLMNLGDKVLEVDASYVWALNFAIRKTLLFELGGFHPDLSPPRWKAFQGDGESGLSLKASEKNISAIYHPGLKVLHEIQADRFDTKYVERRLFFQGISDSFTLLRKTRAVASLFSHYLALTLLSLRLAKRKIFRNELPVDLISEKARLKGFLFHQRSFRDDLKVQSWVLEESYIDKAVPEPSPIRFFDKLFLMV</sequence>
<dbReference type="Pfam" id="PF00535">
    <property type="entry name" value="Glycos_transf_2"/>
    <property type="match status" value="1"/>
</dbReference>
<dbReference type="EMBL" id="RQHK01000002">
    <property type="protein sequence ID" value="TGM82263.1"/>
    <property type="molecule type" value="Genomic_DNA"/>
</dbReference>
<organism evidence="2 3">
    <name type="scientific">Leptospira mtsangambouensis</name>
    <dbReference type="NCBI Taxonomy" id="2484912"/>
    <lineage>
        <taxon>Bacteria</taxon>
        <taxon>Pseudomonadati</taxon>
        <taxon>Spirochaetota</taxon>
        <taxon>Spirochaetia</taxon>
        <taxon>Leptospirales</taxon>
        <taxon>Leptospiraceae</taxon>
        <taxon>Leptospira</taxon>
    </lineage>
</organism>
<proteinExistence type="predicted"/>
<dbReference type="CDD" id="cd00761">
    <property type="entry name" value="Glyco_tranf_GTA_type"/>
    <property type="match status" value="1"/>
</dbReference>
<evidence type="ECO:0000313" key="2">
    <source>
        <dbReference type="EMBL" id="TGM82263.1"/>
    </source>
</evidence>
<dbReference type="PANTHER" id="PTHR22916">
    <property type="entry name" value="GLYCOSYLTRANSFERASE"/>
    <property type="match status" value="1"/>
</dbReference>
<dbReference type="SUPFAM" id="SSF53448">
    <property type="entry name" value="Nucleotide-diphospho-sugar transferases"/>
    <property type="match status" value="1"/>
</dbReference>
<dbReference type="InterPro" id="IPR001173">
    <property type="entry name" value="Glyco_trans_2-like"/>
</dbReference>